<feature type="domain" description="B30.2/SPRY" evidence="2">
    <location>
        <begin position="1"/>
        <end position="170"/>
    </location>
</feature>
<dbReference type="InterPro" id="IPR003877">
    <property type="entry name" value="SPRY_dom"/>
</dbReference>
<evidence type="ECO:0000313" key="3">
    <source>
        <dbReference type="EMBL" id="CAL4200105.1"/>
    </source>
</evidence>
<accession>A0AAV2SL59</accession>
<dbReference type="AlphaFoldDB" id="A0AAV2SL59"/>
<comment type="caution">
    <text evidence="3">The sequence shown here is derived from an EMBL/GenBank/DDBJ whole genome shotgun (WGS) entry which is preliminary data.</text>
</comment>
<dbReference type="Pfam" id="PF00622">
    <property type="entry name" value="SPRY"/>
    <property type="match status" value="1"/>
</dbReference>
<dbReference type="GO" id="GO:0043161">
    <property type="term" value="P:proteasome-mediated ubiquitin-dependent protein catabolic process"/>
    <property type="evidence" value="ECO:0007669"/>
    <property type="project" value="TreeGrafter"/>
</dbReference>
<dbReference type="InterPro" id="IPR043136">
    <property type="entry name" value="B30.2/SPRY_sf"/>
</dbReference>
<feature type="compositionally biased region" description="Polar residues" evidence="1">
    <location>
        <begin position="1"/>
        <end position="11"/>
    </location>
</feature>
<dbReference type="Gene3D" id="2.60.120.920">
    <property type="match status" value="1"/>
</dbReference>
<dbReference type="PANTHER" id="PTHR12245:SF12">
    <property type="entry name" value="SPRY DOMAIN-CONTAINING SOCS BOX PROTEIN 3"/>
    <property type="match status" value="1"/>
</dbReference>
<dbReference type="InterPro" id="IPR001870">
    <property type="entry name" value="B30.2/SPRY"/>
</dbReference>
<evidence type="ECO:0000256" key="1">
    <source>
        <dbReference type="SAM" id="MobiDB-lite"/>
    </source>
</evidence>
<reference evidence="3 4" key="1">
    <citation type="submission" date="2024-05" db="EMBL/GenBank/DDBJ databases">
        <authorList>
            <person name="Wallberg A."/>
        </authorList>
    </citation>
    <scope>NUCLEOTIDE SEQUENCE [LARGE SCALE GENOMIC DNA]</scope>
</reference>
<gene>
    <name evidence="3" type="ORF">MNOR_LOCUS37499</name>
</gene>
<dbReference type="InterPro" id="IPR050672">
    <property type="entry name" value="FBXO45-Fsn/SPSB_families"/>
</dbReference>
<dbReference type="PROSITE" id="PS50188">
    <property type="entry name" value="B302_SPRY"/>
    <property type="match status" value="1"/>
</dbReference>
<organism evidence="3 4">
    <name type="scientific">Meganyctiphanes norvegica</name>
    <name type="common">Northern krill</name>
    <name type="synonym">Thysanopoda norvegica</name>
    <dbReference type="NCBI Taxonomy" id="48144"/>
    <lineage>
        <taxon>Eukaryota</taxon>
        <taxon>Metazoa</taxon>
        <taxon>Ecdysozoa</taxon>
        <taxon>Arthropoda</taxon>
        <taxon>Crustacea</taxon>
        <taxon>Multicrustacea</taxon>
        <taxon>Malacostraca</taxon>
        <taxon>Eumalacostraca</taxon>
        <taxon>Eucarida</taxon>
        <taxon>Euphausiacea</taxon>
        <taxon>Euphausiidae</taxon>
        <taxon>Meganyctiphanes</taxon>
    </lineage>
</organism>
<feature type="region of interest" description="Disordered" evidence="1">
    <location>
        <begin position="1"/>
        <end position="23"/>
    </location>
</feature>
<dbReference type="EMBL" id="CAXKWB010076123">
    <property type="protein sequence ID" value="CAL4200105.1"/>
    <property type="molecule type" value="Genomic_DNA"/>
</dbReference>
<dbReference type="PANTHER" id="PTHR12245">
    <property type="entry name" value="SPRY DOMAIN CONTAINING SOCS BOX PROTEIN"/>
    <property type="match status" value="1"/>
</dbReference>
<sequence length="170" mass="18828">MTLGGASNVSEGTGRDDLPALAPPPPPLLNGCQAYWKWSTQDKSQEVRLYARSALFHPNWSHGTAAVRGSSPLQGSNHYYWEVEVSQRLFGTAVMFGVCTSKARLHADAFVNLVGEDEHGWGMSHKGTVWHGGKSRPYTQPFRENRPTTVGVLLDVDNNRLGFYKDGIWL</sequence>
<protein>
    <recommendedName>
        <fullName evidence="2">B30.2/SPRY domain-containing protein</fullName>
    </recommendedName>
</protein>
<evidence type="ECO:0000313" key="4">
    <source>
        <dbReference type="Proteomes" id="UP001497623"/>
    </source>
</evidence>
<dbReference type="SUPFAM" id="SSF49899">
    <property type="entry name" value="Concanavalin A-like lectins/glucanases"/>
    <property type="match status" value="1"/>
</dbReference>
<keyword evidence="4" id="KW-1185">Reference proteome</keyword>
<dbReference type="Proteomes" id="UP001497623">
    <property type="component" value="Unassembled WGS sequence"/>
</dbReference>
<evidence type="ECO:0000259" key="2">
    <source>
        <dbReference type="PROSITE" id="PS50188"/>
    </source>
</evidence>
<dbReference type="GO" id="GO:0019005">
    <property type="term" value="C:SCF ubiquitin ligase complex"/>
    <property type="evidence" value="ECO:0007669"/>
    <property type="project" value="TreeGrafter"/>
</dbReference>
<feature type="non-terminal residue" evidence="3">
    <location>
        <position position="170"/>
    </location>
</feature>
<proteinExistence type="predicted"/>
<name>A0AAV2SL59_MEGNR</name>
<dbReference type="InterPro" id="IPR013320">
    <property type="entry name" value="ConA-like_dom_sf"/>
</dbReference>